<feature type="signal peptide" evidence="2">
    <location>
        <begin position="1"/>
        <end position="29"/>
    </location>
</feature>
<evidence type="ECO:0000256" key="1">
    <source>
        <dbReference type="SAM" id="MobiDB-lite"/>
    </source>
</evidence>
<feature type="region of interest" description="Disordered" evidence="1">
    <location>
        <begin position="190"/>
        <end position="275"/>
    </location>
</feature>
<feature type="compositionally biased region" description="Low complexity" evidence="1">
    <location>
        <begin position="226"/>
        <end position="241"/>
    </location>
</feature>
<accession>A0A9P5ESI8</accession>
<comment type="caution">
    <text evidence="3">The sequence shown here is derived from an EMBL/GenBank/DDBJ whole genome shotgun (WGS) entry which is preliminary data.</text>
</comment>
<gene>
    <name evidence="3" type="ORF">CGCSCA2_v007224</name>
</gene>
<dbReference type="AlphaFoldDB" id="A0A9P5ESI8"/>
<evidence type="ECO:0000313" key="4">
    <source>
        <dbReference type="Proteomes" id="UP000711996"/>
    </source>
</evidence>
<feature type="compositionally biased region" description="Pro residues" evidence="1">
    <location>
        <begin position="242"/>
        <end position="260"/>
    </location>
</feature>
<organism evidence="3 4">
    <name type="scientific">Colletotrichum siamense</name>
    <name type="common">Anthracnose fungus</name>
    <dbReference type="NCBI Taxonomy" id="690259"/>
    <lineage>
        <taxon>Eukaryota</taxon>
        <taxon>Fungi</taxon>
        <taxon>Dikarya</taxon>
        <taxon>Ascomycota</taxon>
        <taxon>Pezizomycotina</taxon>
        <taxon>Sordariomycetes</taxon>
        <taxon>Hypocreomycetidae</taxon>
        <taxon>Glomerellales</taxon>
        <taxon>Glomerellaceae</taxon>
        <taxon>Colletotrichum</taxon>
        <taxon>Colletotrichum gloeosporioides species complex</taxon>
    </lineage>
</organism>
<sequence>MTRRNSLALHLTALAALSSVAQLPVLVGAEDLDAEDVPPECVAVCAPIVALTARCEAQTKQRFGDIDKRFSRDGTVDFEARRRHVLAPERVRRRRQRLEERIRRRQVQSDSDSDSSGDEAPPQVVAAAEREEKECVCQDTSFDVFGAMNGCAGCIAANVTAVEANEDIREIMADCGFAPPPPPATSSVFTTTTISTPSPPPAILTDPPAANPAQGGFSTLVPPALAPAGPSTFSTSSASSTAPPPPPPQDAPTSTQPPPAAATTPEPEVTPTVESSITPVTVFETPSFRTLPSLVLPNDFAAARGGDRTGSGAATLGTHWVDKVVVALVLVWALI</sequence>
<dbReference type="OrthoDB" id="4850566at2759"/>
<proteinExistence type="predicted"/>
<reference evidence="3" key="1">
    <citation type="submission" date="2019-06" db="EMBL/GenBank/DDBJ databases">
        <authorList>
            <person name="Gan P."/>
            <person name="Shirasu K."/>
        </authorList>
    </citation>
    <scope>NUCLEOTIDE SEQUENCE [LARGE SCALE GENOMIC DNA]</scope>
    <source>
        <strain evidence="3">CAD2</strain>
    </source>
</reference>
<dbReference type="Proteomes" id="UP000711996">
    <property type="component" value="Unassembled WGS sequence"/>
</dbReference>
<keyword evidence="2" id="KW-0732">Signal</keyword>
<keyword evidence="4" id="KW-1185">Reference proteome</keyword>
<evidence type="ECO:0000256" key="2">
    <source>
        <dbReference type="SAM" id="SignalP"/>
    </source>
</evidence>
<feature type="compositionally biased region" description="Low complexity" evidence="1">
    <location>
        <begin position="261"/>
        <end position="275"/>
    </location>
</feature>
<evidence type="ECO:0000313" key="3">
    <source>
        <dbReference type="EMBL" id="KAF4858682.1"/>
    </source>
</evidence>
<name>A0A9P5ESI8_COLSI</name>
<protein>
    <submittedName>
        <fullName evidence="3">Uncharacterized protein</fullName>
    </submittedName>
</protein>
<feature type="chain" id="PRO_5040363667" evidence="2">
    <location>
        <begin position="30"/>
        <end position="335"/>
    </location>
</feature>
<dbReference type="EMBL" id="QPMT01000020">
    <property type="protein sequence ID" value="KAF4858682.1"/>
    <property type="molecule type" value="Genomic_DNA"/>
</dbReference>
<feature type="region of interest" description="Disordered" evidence="1">
    <location>
        <begin position="102"/>
        <end position="127"/>
    </location>
</feature>